<dbReference type="STRING" id="45067.Llan_2392"/>
<protein>
    <recommendedName>
        <fullName evidence="6">DNA replication and repair protein RecF</fullName>
    </recommendedName>
</protein>
<dbReference type="NCBIfam" id="TIGR00611">
    <property type="entry name" value="recf"/>
    <property type="match status" value="1"/>
</dbReference>
<dbReference type="SUPFAM" id="SSF52540">
    <property type="entry name" value="P-loop containing nucleoside triphosphate hydrolases"/>
    <property type="match status" value="1"/>
</dbReference>
<evidence type="ECO:0000256" key="3">
    <source>
        <dbReference type="ARBA" id="ARBA00022741"/>
    </source>
</evidence>
<keyword evidence="3 6" id="KW-0547">Nucleotide-binding</keyword>
<name>A0A0W0VF59_9GAMM</name>
<dbReference type="PANTHER" id="PTHR32182:SF0">
    <property type="entry name" value="DNA REPLICATION AND REPAIR PROTEIN RECF"/>
    <property type="match status" value="1"/>
</dbReference>
<organism evidence="8 9">
    <name type="scientific">Legionella lansingensis</name>
    <dbReference type="NCBI Taxonomy" id="45067"/>
    <lineage>
        <taxon>Bacteria</taxon>
        <taxon>Pseudomonadati</taxon>
        <taxon>Pseudomonadota</taxon>
        <taxon>Gammaproteobacteria</taxon>
        <taxon>Legionellales</taxon>
        <taxon>Legionellaceae</taxon>
        <taxon>Legionella</taxon>
    </lineage>
</organism>
<evidence type="ECO:0000259" key="7">
    <source>
        <dbReference type="Pfam" id="PF02463"/>
    </source>
</evidence>
<reference evidence="8 9" key="1">
    <citation type="submission" date="2015-11" db="EMBL/GenBank/DDBJ databases">
        <title>Genomic analysis of 38 Legionella species identifies large and diverse effector repertoires.</title>
        <authorList>
            <person name="Burstein D."/>
            <person name="Amaro F."/>
            <person name="Zusman T."/>
            <person name="Lifshitz Z."/>
            <person name="Cohen O."/>
            <person name="Gilbert J.A."/>
            <person name="Pupko T."/>
            <person name="Shuman H.A."/>
            <person name="Segal G."/>
        </authorList>
    </citation>
    <scope>NUCLEOTIDE SEQUENCE [LARGE SCALE GENOMIC DNA]</scope>
    <source>
        <strain evidence="8 9">ATCC 49751</strain>
    </source>
</reference>
<dbReference type="EMBL" id="LNYI01000057">
    <property type="protein sequence ID" value="KTD18789.1"/>
    <property type="molecule type" value="Genomic_DNA"/>
</dbReference>
<dbReference type="Gene3D" id="3.40.50.300">
    <property type="entry name" value="P-loop containing nucleotide triphosphate hydrolases"/>
    <property type="match status" value="1"/>
</dbReference>
<dbReference type="RefSeq" id="WP_035914975.1">
    <property type="nucleotide sequence ID" value="NZ_CAAAJD010000004.1"/>
</dbReference>
<dbReference type="GO" id="GO:0006302">
    <property type="term" value="P:double-strand break repair"/>
    <property type="evidence" value="ECO:0007669"/>
    <property type="project" value="TreeGrafter"/>
</dbReference>
<dbReference type="GO" id="GO:0009432">
    <property type="term" value="P:SOS response"/>
    <property type="evidence" value="ECO:0007669"/>
    <property type="project" value="UniProtKB-UniRule"/>
</dbReference>
<dbReference type="InterPro" id="IPR042174">
    <property type="entry name" value="RecF_2"/>
</dbReference>
<keyword evidence="4 6" id="KW-0067">ATP-binding</keyword>
<dbReference type="Pfam" id="PF02463">
    <property type="entry name" value="SMC_N"/>
    <property type="match status" value="1"/>
</dbReference>
<proteinExistence type="inferred from homology"/>
<dbReference type="HAMAP" id="MF_00365">
    <property type="entry name" value="RecF"/>
    <property type="match status" value="1"/>
</dbReference>
<comment type="subcellular location">
    <subcellularLocation>
        <location evidence="6">Cytoplasm</location>
    </subcellularLocation>
</comment>
<evidence type="ECO:0000256" key="6">
    <source>
        <dbReference type="HAMAP-Rule" id="MF_00365"/>
    </source>
</evidence>
<dbReference type="Proteomes" id="UP000054869">
    <property type="component" value="Unassembled WGS sequence"/>
</dbReference>
<evidence type="ECO:0000313" key="8">
    <source>
        <dbReference type="EMBL" id="KTD18789.1"/>
    </source>
</evidence>
<comment type="function">
    <text evidence="6">The RecF protein is involved in DNA metabolism; it is required for DNA replication and normal SOS inducibility. RecF binds preferentially to single-stranded, linear DNA. It also seems to bind ATP.</text>
</comment>
<keyword evidence="5 6" id="KW-0238">DNA-binding</keyword>
<dbReference type="GO" id="GO:0005524">
    <property type="term" value="F:ATP binding"/>
    <property type="evidence" value="ECO:0007669"/>
    <property type="project" value="UniProtKB-UniRule"/>
</dbReference>
<keyword evidence="6" id="KW-0742">SOS response</keyword>
<dbReference type="GO" id="GO:0005737">
    <property type="term" value="C:cytoplasm"/>
    <property type="evidence" value="ECO:0007669"/>
    <property type="project" value="UniProtKB-SubCell"/>
</dbReference>
<accession>A0A0W0VF59</accession>
<evidence type="ECO:0000256" key="1">
    <source>
        <dbReference type="ARBA" id="ARBA00022490"/>
    </source>
</evidence>
<keyword evidence="9" id="KW-1185">Reference proteome</keyword>
<feature type="domain" description="RecF/RecN/SMC N-terminal" evidence="7">
    <location>
        <begin position="3"/>
        <end position="332"/>
    </location>
</feature>
<dbReference type="OrthoDB" id="9803889at2"/>
<evidence type="ECO:0000256" key="4">
    <source>
        <dbReference type="ARBA" id="ARBA00022840"/>
    </source>
</evidence>
<comment type="similarity">
    <text evidence="6">Belongs to the RecF family.</text>
</comment>
<keyword evidence="6" id="KW-0234">DNA repair</keyword>
<keyword evidence="1 6" id="KW-0963">Cytoplasm</keyword>
<gene>
    <name evidence="6 8" type="primary">recF</name>
    <name evidence="8" type="ORF">Llan_2392</name>
</gene>
<keyword evidence="2 6" id="KW-0235">DNA replication</keyword>
<keyword evidence="6" id="KW-0227">DNA damage</keyword>
<dbReference type="PATRIC" id="fig|45067.4.peg.2512"/>
<evidence type="ECO:0000256" key="5">
    <source>
        <dbReference type="ARBA" id="ARBA00023125"/>
    </source>
</evidence>
<evidence type="ECO:0000256" key="2">
    <source>
        <dbReference type="ARBA" id="ARBA00022705"/>
    </source>
</evidence>
<feature type="binding site" evidence="6">
    <location>
        <begin position="30"/>
        <end position="37"/>
    </location>
    <ligand>
        <name>ATP</name>
        <dbReference type="ChEBI" id="CHEBI:30616"/>
    </ligand>
</feature>
<dbReference type="InterPro" id="IPR003395">
    <property type="entry name" value="RecF/RecN/SMC_N"/>
</dbReference>
<dbReference type="Gene3D" id="1.20.1050.90">
    <property type="entry name" value="RecF/RecN/SMC, N-terminal domain"/>
    <property type="match status" value="1"/>
</dbReference>
<dbReference type="GO" id="GO:0003697">
    <property type="term" value="F:single-stranded DNA binding"/>
    <property type="evidence" value="ECO:0007669"/>
    <property type="project" value="UniProtKB-UniRule"/>
</dbReference>
<dbReference type="InterPro" id="IPR027417">
    <property type="entry name" value="P-loop_NTPase"/>
</dbReference>
<comment type="caution">
    <text evidence="8">The sequence shown here is derived from an EMBL/GenBank/DDBJ whole genome shotgun (WGS) entry which is preliminary data.</text>
</comment>
<sequence>MSLAQLHIHNLRNIKSAKLAFHPKLNFIFGDNGSGKTSLLEAIYLLGTGHSFRTREILPMISHGETCLTLFARMLNEQSISIQKAHHVPTQVRLNNLPCQMSSELARFLPCQVFYQDIFQIIDAGPSIRRSVIDWGLFHVKHDYHLLWKNYKRALKQRNSLLRQKATSQHVQPWNKVLSELALQLHQAREAYVAKLIPVFNKVLHQLSDLKCSLHYYKGWDRRETDKSLQQILQESYQSDLQRQFTQYGAHQADLSLIPEEFTAKQYLSRGQQKIVLFALKLAQAELTSKPCVYLCDDLASELDQIHIERLLQLIYKTEGQFFVTAVSQSILPMRKVDGCKAFFLTNGKMV</sequence>
<dbReference type="InterPro" id="IPR001238">
    <property type="entry name" value="DNA-binding_RecF"/>
</dbReference>
<dbReference type="GO" id="GO:0006260">
    <property type="term" value="P:DNA replication"/>
    <property type="evidence" value="ECO:0007669"/>
    <property type="project" value="UniProtKB-UniRule"/>
</dbReference>
<evidence type="ECO:0000313" key="9">
    <source>
        <dbReference type="Proteomes" id="UP000054869"/>
    </source>
</evidence>
<dbReference type="AlphaFoldDB" id="A0A0W0VF59"/>
<dbReference type="eggNOG" id="COG1195">
    <property type="taxonomic scope" value="Bacteria"/>
</dbReference>
<dbReference type="GO" id="GO:0000731">
    <property type="term" value="P:DNA synthesis involved in DNA repair"/>
    <property type="evidence" value="ECO:0007669"/>
    <property type="project" value="TreeGrafter"/>
</dbReference>
<dbReference type="PANTHER" id="PTHR32182">
    <property type="entry name" value="DNA REPLICATION AND REPAIR PROTEIN RECF"/>
    <property type="match status" value="1"/>
</dbReference>